<dbReference type="Gene3D" id="1.10.510.10">
    <property type="entry name" value="Transferase(Phosphotransferase) domain 1"/>
    <property type="match status" value="1"/>
</dbReference>
<dbReference type="GO" id="GO:0005524">
    <property type="term" value="F:ATP binding"/>
    <property type="evidence" value="ECO:0007669"/>
    <property type="project" value="InterPro"/>
</dbReference>
<dbReference type="PANTHER" id="PTHR23257">
    <property type="entry name" value="SERINE-THREONINE PROTEIN KINASE"/>
    <property type="match status" value="1"/>
</dbReference>
<dbReference type="GO" id="GO:0005737">
    <property type="term" value="C:cytoplasm"/>
    <property type="evidence" value="ECO:0007669"/>
    <property type="project" value="TreeGrafter"/>
</dbReference>
<dbReference type="AlphaFoldDB" id="A0A2Z6Q7Z5"/>
<dbReference type="Pfam" id="PF07714">
    <property type="entry name" value="PK_Tyr_Ser-Thr"/>
    <property type="match status" value="1"/>
</dbReference>
<dbReference type="InterPro" id="IPR011009">
    <property type="entry name" value="Kinase-like_dom_sf"/>
</dbReference>
<dbReference type="InterPro" id="IPR000719">
    <property type="entry name" value="Prot_kinase_dom"/>
</dbReference>
<proteinExistence type="predicted"/>
<dbReference type="EMBL" id="BEXD01000125">
    <property type="protein sequence ID" value="GBB84522.1"/>
    <property type="molecule type" value="Genomic_DNA"/>
</dbReference>
<dbReference type="InterPro" id="IPR050167">
    <property type="entry name" value="Ser_Thr_protein_kinase"/>
</dbReference>
<dbReference type="InterPro" id="IPR001245">
    <property type="entry name" value="Ser-Thr/Tyr_kinase_cat_dom"/>
</dbReference>
<gene>
    <name evidence="2" type="ORF">RclHR1_01110007</name>
</gene>
<accession>A0A2Z6Q7Z5</accession>
<organism evidence="2 3">
    <name type="scientific">Rhizophagus clarus</name>
    <dbReference type="NCBI Taxonomy" id="94130"/>
    <lineage>
        <taxon>Eukaryota</taxon>
        <taxon>Fungi</taxon>
        <taxon>Fungi incertae sedis</taxon>
        <taxon>Mucoromycota</taxon>
        <taxon>Glomeromycotina</taxon>
        <taxon>Glomeromycetes</taxon>
        <taxon>Glomerales</taxon>
        <taxon>Glomeraceae</taxon>
        <taxon>Rhizophagus</taxon>
    </lineage>
</organism>
<protein>
    <recommendedName>
        <fullName evidence="1">Protein kinase domain-containing protein</fullName>
    </recommendedName>
</protein>
<feature type="domain" description="Protein kinase" evidence="1">
    <location>
        <begin position="86"/>
        <end position="359"/>
    </location>
</feature>
<dbReference type="PROSITE" id="PS50011">
    <property type="entry name" value="PROTEIN_KINASE_DOM"/>
    <property type="match status" value="1"/>
</dbReference>
<sequence>METKFNNLDIDITSLLKINYKNCSYCNKPFIEELWCKECDPFRRMQGWTSGNPDIDKFIKDTMHKPEYNEFISRYTFIEWVPFDRFIDIKEIGEGGFAKVYSAIWIDGPSVYHKNYNGKYQKERPKPMKIALKRLNGSQNISNKYLNELKIHWNLYKIYGLNLYGLTKDPETKEFMMIIRFADKGSLRSNLLSNKFNNILWKDKIMLLWRISADLVNLHDLNYFHKDFHSGNILRVSDNIFYISDFGLSGPASEQNSGDKIYGVLPYIAPEVLNGEPYTSSSDIYSLGVIMTELSSGILPFYNKKHDLSLALEICNGLRPKFGKGTPEFYKKLAYRCMNANSNERPTAIELVKILKFWYNSIICINKKEEFGYKGKEIEAAFKQADKEISNILALHKKNPDAVYVSRAFTFSNLLSKPVNSSIITSYIDNEESGKDCRDSQLGDLEISDSIQF</sequence>
<reference evidence="2 3" key="1">
    <citation type="submission" date="2017-11" db="EMBL/GenBank/DDBJ databases">
        <title>The genome of Rhizophagus clarus HR1 reveals common genetic basis of auxotrophy among arbuscular mycorrhizal fungi.</title>
        <authorList>
            <person name="Kobayashi Y."/>
        </authorList>
    </citation>
    <scope>NUCLEOTIDE SEQUENCE [LARGE SCALE GENOMIC DNA]</scope>
    <source>
        <strain evidence="2 3">HR1</strain>
    </source>
</reference>
<dbReference type="GO" id="GO:0007165">
    <property type="term" value="P:signal transduction"/>
    <property type="evidence" value="ECO:0007669"/>
    <property type="project" value="TreeGrafter"/>
</dbReference>
<dbReference type="GO" id="GO:0004672">
    <property type="term" value="F:protein kinase activity"/>
    <property type="evidence" value="ECO:0007669"/>
    <property type="project" value="InterPro"/>
</dbReference>
<dbReference type="PANTHER" id="PTHR23257:SF963">
    <property type="entry name" value="AT08303P"/>
    <property type="match status" value="1"/>
</dbReference>
<comment type="caution">
    <text evidence="2">The sequence shown here is derived from an EMBL/GenBank/DDBJ whole genome shotgun (WGS) entry which is preliminary data.</text>
</comment>
<dbReference type="SUPFAM" id="SSF56112">
    <property type="entry name" value="Protein kinase-like (PK-like)"/>
    <property type="match status" value="1"/>
</dbReference>
<dbReference type="Proteomes" id="UP000247702">
    <property type="component" value="Unassembled WGS sequence"/>
</dbReference>
<evidence type="ECO:0000259" key="1">
    <source>
        <dbReference type="PROSITE" id="PS50011"/>
    </source>
</evidence>
<evidence type="ECO:0000313" key="2">
    <source>
        <dbReference type="EMBL" id="GBB84522.1"/>
    </source>
</evidence>
<evidence type="ECO:0000313" key="3">
    <source>
        <dbReference type="Proteomes" id="UP000247702"/>
    </source>
</evidence>
<name>A0A2Z6Q7Z5_9GLOM</name>
<keyword evidence="3" id="KW-1185">Reference proteome</keyword>